<dbReference type="Proteomes" id="UP000268469">
    <property type="component" value="Unassembled WGS sequence"/>
</dbReference>
<proteinExistence type="predicted"/>
<dbReference type="EMBL" id="QNBE01000016">
    <property type="protein sequence ID" value="RKX71127.1"/>
    <property type="molecule type" value="Genomic_DNA"/>
</dbReference>
<gene>
    <name evidence="3" type="ORF">DRP53_02595</name>
</gene>
<dbReference type="Pfam" id="PF01636">
    <property type="entry name" value="APH"/>
    <property type="match status" value="1"/>
</dbReference>
<feature type="domain" description="Aminoglycoside phosphotransferase" evidence="2">
    <location>
        <begin position="84"/>
        <end position="283"/>
    </location>
</feature>
<dbReference type="SUPFAM" id="SSF56112">
    <property type="entry name" value="Protein kinase-like (PK-like)"/>
    <property type="match status" value="1"/>
</dbReference>
<protein>
    <recommendedName>
        <fullName evidence="2">Aminoglycoside phosphotransferase domain-containing protein</fullName>
    </recommendedName>
</protein>
<comment type="caution">
    <text evidence="3">The sequence shown here is derived from an EMBL/GenBank/DDBJ whole genome shotgun (WGS) entry which is preliminary data.</text>
</comment>
<evidence type="ECO:0000313" key="3">
    <source>
        <dbReference type="EMBL" id="RKX71127.1"/>
    </source>
</evidence>
<sequence length="349" mass="40006">MMAPGSISAHRRVILTASIIPVVSSPPMPSSPGRELRGPAISEPGSGSETASSGIRSSFQRQPSRMGQRLKMRSSLKGLLSTAEPLPSASTRRFYRTKEGIVLLGTRSQISEYLRYHRLLSDLDLPQIIESHDRYLLIEDLGPDRLDSLEHPPYELVIDELIRWQEATERKRAGLPTFNYTHLIWEQNYFFQYVLIRYLKKEPTPRLKSDLEKLAQAIDRLPKVLMHRDFQSRNIFIKDGRVRIIDFQNAMIGPVSYDLASLLFDPYHPIGMEQIQELLKYYNQNSPWSISPPDLFKTGIQRLLQATGAYVFLTLIRGLDYSEYLKIGLEMIRRLEKEIGIDILCGTKS</sequence>
<evidence type="ECO:0000256" key="1">
    <source>
        <dbReference type="SAM" id="MobiDB-lite"/>
    </source>
</evidence>
<dbReference type="AlphaFoldDB" id="A0A660SK62"/>
<organism evidence="3 4">
    <name type="scientific">candidate division WOR-3 bacterium</name>
    <dbReference type="NCBI Taxonomy" id="2052148"/>
    <lineage>
        <taxon>Bacteria</taxon>
        <taxon>Bacteria division WOR-3</taxon>
    </lineage>
</organism>
<feature type="region of interest" description="Disordered" evidence="1">
    <location>
        <begin position="24"/>
        <end position="70"/>
    </location>
</feature>
<feature type="compositionally biased region" description="Polar residues" evidence="1">
    <location>
        <begin position="45"/>
        <end position="65"/>
    </location>
</feature>
<name>A0A660SK62_UNCW3</name>
<accession>A0A660SK62</accession>
<evidence type="ECO:0000259" key="2">
    <source>
        <dbReference type="Pfam" id="PF01636"/>
    </source>
</evidence>
<reference evidence="3 4" key="1">
    <citation type="submission" date="2018-06" db="EMBL/GenBank/DDBJ databases">
        <title>Extensive metabolic versatility and redundancy in microbially diverse, dynamic hydrothermal sediments.</title>
        <authorList>
            <person name="Dombrowski N."/>
            <person name="Teske A."/>
            <person name="Baker B.J."/>
        </authorList>
    </citation>
    <scope>NUCLEOTIDE SEQUENCE [LARGE SCALE GENOMIC DNA]</scope>
    <source>
        <strain evidence="3">B36_G15</strain>
    </source>
</reference>
<dbReference type="InterPro" id="IPR011009">
    <property type="entry name" value="Kinase-like_dom_sf"/>
</dbReference>
<dbReference type="InterPro" id="IPR002575">
    <property type="entry name" value="Aminoglycoside_PTrfase"/>
</dbReference>
<dbReference type="Gene3D" id="3.90.1200.10">
    <property type="match status" value="1"/>
</dbReference>
<evidence type="ECO:0000313" key="4">
    <source>
        <dbReference type="Proteomes" id="UP000268469"/>
    </source>
</evidence>